<feature type="non-terminal residue" evidence="2">
    <location>
        <position position="1"/>
    </location>
</feature>
<feature type="transmembrane region" description="Helical" evidence="1">
    <location>
        <begin position="268"/>
        <end position="288"/>
    </location>
</feature>
<dbReference type="OrthoDB" id="10253082at2759"/>
<comment type="caution">
    <text evidence="2">The sequence shown here is derived from an EMBL/GenBank/DDBJ whole genome shotgun (WGS) entry which is preliminary data.</text>
</comment>
<name>V6TS87_GIAIN</name>
<dbReference type="InterPro" id="IPR016024">
    <property type="entry name" value="ARM-type_fold"/>
</dbReference>
<keyword evidence="1" id="KW-1133">Transmembrane helix</keyword>
<accession>V6TS87</accession>
<dbReference type="VEuPathDB" id="GiardiaDB:GL50803_0060183"/>
<evidence type="ECO:0000313" key="3">
    <source>
        <dbReference type="Proteomes" id="UP000018040"/>
    </source>
</evidence>
<protein>
    <submittedName>
        <fullName evidence="2">Uncharacterized protein</fullName>
    </submittedName>
</protein>
<evidence type="ECO:0000256" key="1">
    <source>
        <dbReference type="SAM" id="Phobius"/>
    </source>
</evidence>
<organism evidence="2 3">
    <name type="scientific">Giardia intestinalis</name>
    <name type="common">Giardia lamblia</name>
    <dbReference type="NCBI Taxonomy" id="5741"/>
    <lineage>
        <taxon>Eukaryota</taxon>
        <taxon>Metamonada</taxon>
        <taxon>Diplomonadida</taxon>
        <taxon>Hexamitidae</taxon>
        <taxon>Giardiinae</taxon>
        <taxon>Giardia</taxon>
    </lineage>
</organism>
<keyword evidence="1" id="KW-0812">Transmembrane</keyword>
<feature type="transmembrane region" description="Helical" evidence="1">
    <location>
        <begin position="946"/>
        <end position="968"/>
    </location>
</feature>
<reference evidence="2 3" key="2">
    <citation type="journal article" date="2013" name="Genome Biol. Evol.">
        <title>Genome sequencing of Giardia lamblia genotypes A2 and B isolates (DH and GS) and comparative analysis with the genomes of genotypes A1 and E (WB and Pig).</title>
        <authorList>
            <person name="Adam R.D."/>
            <person name="Dahlstrom E.W."/>
            <person name="Martens C.A."/>
            <person name="Bruno D.P."/>
            <person name="Barbian K.D."/>
            <person name="Ricklefs S.M."/>
            <person name="Hernandez M.M."/>
            <person name="Narla N.P."/>
            <person name="Patel R.B."/>
            <person name="Porcella S.F."/>
            <person name="Nash T.E."/>
        </authorList>
    </citation>
    <scope>NUCLEOTIDE SEQUENCE [LARGE SCALE GENOMIC DNA]</scope>
    <source>
        <strain evidence="2 3">GS</strain>
    </source>
</reference>
<keyword evidence="1" id="KW-0472">Membrane</keyword>
<dbReference type="Proteomes" id="UP000018040">
    <property type="component" value="Unassembled WGS sequence"/>
</dbReference>
<reference evidence="3" key="1">
    <citation type="submission" date="2012-02" db="EMBL/GenBank/DDBJ databases">
        <title>Genome sequencing of Giardia lamblia Genotypes A2 and B isolates (DH and GS) and comparative analysis with the genomes of Genotypes A1 and E (WB and Pig).</title>
        <authorList>
            <person name="Adam R."/>
            <person name="Dahlstrom E."/>
            <person name="Martens C."/>
            <person name="Bruno D."/>
            <person name="Barbian K."/>
            <person name="Porcella S.F."/>
            <person name="Nash T."/>
        </authorList>
    </citation>
    <scope>NUCLEOTIDE SEQUENCE</scope>
    <source>
        <strain evidence="3">GS</strain>
    </source>
</reference>
<evidence type="ECO:0000313" key="2">
    <source>
        <dbReference type="EMBL" id="ESU41182.1"/>
    </source>
</evidence>
<dbReference type="EMBL" id="AHHH01000142">
    <property type="protein sequence ID" value="ESU41182.1"/>
    <property type="molecule type" value="Genomic_DNA"/>
</dbReference>
<dbReference type="VEuPathDB" id="GiardiaDB:QR46_3988"/>
<dbReference type="AlphaFoldDB" id="V6TS87"/>
<proteinExistence type="predicted"/>
<dbReference type="SUPFAM" id="SSF48371">
    <property type="entry name" value="ARM repeat"/>
    <property type="match status" value="1"/>
</dbReference>
<sequence length="1126" mass="125049">VNKNKMQELASAIRLSCSTSQQELMQAQDVIARLKGTSEFDQLCISLIENHSTYNLEPQHIFAIVIQLRLWIKNENNIKGTGETISFSERLIVLAHSALNIQILKLMAETFALAITHIDTPTLCALVSKHLETLIANSSTIFTDDAYFKEPLPMAHSLTNSAYIQKLASIYILATIVARFRTVTNNRNRLDHILSAECLAGLLGNIRSAGTFVARSAADYSFQYSLMVFAYSFSPMIVSTVCKQIEEIYYTVHKAFEQTLANGQYLQFSLYTVIVFIIFYQNMWLVEFRIRSRPPAMRNNDLNAFLEFWRTHRLNDVIFQLMLSCLEFFSGMVSKSLPMSLHNVTCEHVLGLIYSFLLVAIKSNDPANQLSSIMDLSKGILATSDTLMHRLLGDYLSRSGTEGQQKPVKLFSKEPKEIAALAAEEVEDLFYATIGSSVSVTKKDMEENEQLSQIDVGVDFKILLDEIIKTNAGVMKFLSEGELQMMLTKLSEMAGQLLHGPVAAASQPSPSFQIISIDNRSTVEFFIALTNAPGALLQLRKITPDAEIQAFDSKVGELINLLLSISPYLSSFLSSRIFWLINEFMTGDIIINESLLLPILPMPILQHLENSKSSVEAYLAIVLCKSLMTRLYISIEFQKDDPNANISSLLSNIQPSMMINSLATMLARVPPDATFHADLFELLTSSLEVCSFVDPVSTNQCLEMLLRSIVQGWEAQAPKYEVFSNYYIQNDVIHPSLLTTSNILATITTICISASVPLSHTFFCYVCSLVEHIFHFLHPILDFAYSNLLTTAVSALGAVYSSKSIYNQEDMIKQAITRQLLADITEFVLQYDETFDLLPECLPLLITMVNYLGVIGDKEVIDFLHRSFALQLTTCPDYLFTSRLLSGAYFAGLLTHFLLLAPEIGNSLKSSENSYMAVVDSAMTYFFDVPISSRQGYSTVEQHVCALLYMSLAAAALMVITTNSFIYFEKYSSQKLAALFYTLPRTLVPDSSPCDLATSTSSLVKSLLSGATKLPEGQSFLVDGVYGQSLGLSARLLATPTDDASIDELAPSRGQIWSSILQAEFLATPEEDPCADTGTFSLFAEAMDQMVNDSFVYAEAILQARLISVVLEQGTTRQSAARAGAM</sequence>
<gene>
    <name evidence="2" type="ORF">GSB_153412</name>
</gene>
<dbReference type="VEuPathDB" id="GiardiaDB:DHA2_154340"/>